<evidence type="ECO:0000256" key="3">
    <source>
        <dbReference type="ARBA" id="ARBA00023778"/>
    </source>
</evidence>
<dbReference type="AlphaFoldDB" id="A0A9Q0S4G8"/>
<evidence type="ECO:0000256" key="2">
    <source>
        <dbReference type="ARBA" id="ARBA00022803"/>
    </source>
</evidence>
<dbReference type="Proteomes" id="UP001151699">
    <property type="component" value="Chromosome B"/>
</dbReference>
<reference evidence="5" key="1">
    <citation type="submission" date="2022-07" db="EMBL/GenBank/DDBJ databases">
        <authorList>
            <person name="Trinca V."/>
            <person name="Uliana J.V.C."/>
            <person name="Torres T.T."/>
            <person name="Ward R.J."/>
            <person name="Monesi N."/>
        </authorList>
    </citation>
    <scope>NUCLEOTIDE SEQUENCE</scope>
    <source>
        <strain evidence="5">HSMRA1968</strain>
        <tissue evidence="5">Whole embryos</tissue>
    </source>
</reference>
<evidence type="ECO:0000256" key="4">
    <source>
        <dbReference type="PROSITE-ProRule" id="PRU00339"/>
    </source>
</evidence>
<proteinExistence type="inferred from homology"/>
<dbReference type="InterPro" id="IPR011990">
    <property type="entry name" value="TPR-like_helical_dom_sf"/>
</dbReference>
<name>A0A9Q0S4G8_9DIPT</name>
<feature type="repeat" description="TPR" evidence="4">
    <location>
        <begin position="179"/>
        <end position="212"/>
    </location>
</feature>
<evidence type="ECO:0000313" key="5">
    <source>
        <dbReference type="EMBL" id="KAJ6644549.1"/>
    </source>
</evidence>
<keyword evidence="2 4" id="KW-0802">TPR repeat</keyword>
<dbReference type="GO" id="GO:0060271">
    <property type="term" value="P:cilium assembly"/>
    <property type="evidence" value="ECO:0007669"/>
    <property type="project" value="TreeGrafter"/>
</dbReference>
<gene>
    <name evidence="5" type="primary">BBS4</name>
    <name evidence="5" type="ORF">Bhyg_09518</name>
</gene>
<keyword evidence="1" id="KW-0677">Repeat</keyword>
<feature type="repeat" description="TPR" evidence="4">
    <location>
        <begin position="72"/>
        <end position="105"/>
    </location>
</feature>
<dbReference type="Gene3D" id="1.25.40.10">
    <property type="entry name" value="Tetratricopeptide repeat domain"/>
    <property type="match status" value="1"/>
</dbReference>
<dbReference type="SMART" id="SM00028">
    <property type="entry name" value="TPR"/>
    <property type="match status" value="4"/>
</dbReference>
<organism evidence="5 6">
    <name type="scientific">Pseudolycoriella hygida</name>
    <dbReference type="NCBI Taxonomy" id="35572"/>
    <lineage>
        <taxon>Eukaryota</taxon>
        <taxon>Metazoa</taxon>
        <taxon>Ecdysozoa</taxon>
        <taxon>Arthropoda</taxon>
        <taxon>Hexapoda</taxon>
        <taxon>Insecta</taxon>
        <taxon>Pterygota</taxon>
        <taxon>Neoptera</taxon>
        <taxon>Endopterygota</taxon>
        <taxon>Diptera</taxon>
        <taxon>Nematocera</taxon>
        <taxon>Sciaroidea</taxon>
        <taxon>Sciaridae</taxon>
        <taxon>Pseudolycoriella</taxon>
    </lineage>
</organism>
<dbReference type="GO" id="GO:0061512">
    <property type="term" value="P:protein localization to cilium"/>
    <property type="evidence" value="ECO:0007669"/>
    <property type="project" value="TreeGrafter"/>
</dbReference>
<dbReference type="GO" id="GO:0036064">
    <property type="term" value="C:ciliary basal body"/>
    <property type="evidence" value="ECO:0007669"/>
    <property type="project" value="TreeGrafter"/>
</dbReference>
<sequence>MTNEITMDYIDVVCNGKPSNSTSKINVLKKVDPINKATPNMNWLIHTMYARQEYQFCKEIIAQQMEETYDQEYLFYIKGLIARTEGDLQESFRCLQKSIELNPMNYENFKEIGKTLFLLGRWKQALEVFLKAESLLQRSDAEVYFYIGDLLCRNATHPRDNINEAKEYFHRAIQNGRQIESHQKLALIYKEENNFSKAIEMLELSLQITPENVDVLTEIGILYLKVNDTKSAFDKLFDATNLDERCTKAIMALGAIQQSKNDIDGALNKYKLINTSAEDGCAEIWNNIGLCFFKKKKFIA</sequence>
<dbReference type="PANTHER" id="PTHR44186">
    <property type="match status" value="1"/>
</dbReference>
<evidence type="ECO:0000313" key="6">
    <source>
        <dbReference type="Proteomes" id="UP001151699"/>
    </source>
</evidence>
<accession>A0A9Q0S4G8</accession>
<dbReference type="SUPFAM" id="SSF81901">
    <property type="entry name" value="HCP-like"/>
    <property type="match status" value="1"/>
</dbReference>
<dbReference type="PANTHER" id="PTHR44186:SF1">
    <property type="entry name" value="BARDET-BIEDL SYNDROME 4 PROTEIN"/>
    <property type="match status" value="1"/>
</dbReference>
<comment type="caution">
    <text evidence="5">The sequence shown here is derived from an EMBL/GenBank/DDBJ whole genome shotgun (WGS) entry which is preliminary data.</text>
</comment>
<protein>
    <submittedName>
        <fullName evidence="5">Bardet-Biedl syndrome 4 protein like</fullName>
    </submittedName>
</protein>
<dbReference type="OrthoDB" id="309339at2759"/>
<comment type="similarity">
    <text evidence="3">Belongs to the BBS4 family.</text>
</comment>
<dbReference type="EMBL" id="WJQU01000002">
    <property type="protein sequence ID" value="KAJ6644549.1"/>
    <property type="molecule type" value="Genomic_DNA"/>
</dbReference>
<keyword evidence="6" id="KW-1185">Reference proteome</keyword>
<dbReference type="PROSITE" id="PS50005">
    <property type="entry name" value="TPR"/>
    <property type="match status" value="2"/>
</dbReference>
<dbReference type="Pfam" id="PF13181">
    <property type="entry name" value="TPR_8"/>
    <property type="match status" value="2"/>
</dbReference>
<evidence type="ECO:0000256" key="1">
    <source>
        <dbReference type="ARBA" id="ARBA00022737"/>
    </source>
</evidence>
<dbReference type="InterPro" id="IPR019734">
    <property type="entry name" value="TPR_rpt"/>
</dbReference>
<feature type="non-terminal residue" evidence="5">
    <location>
        <position position="300"/>
    </location>
</feature>